<evidence type="ECO:0000313" key="2">
    <source>
        <dbReference type="Proteomes" id="UP000015453"/>
    </source>
</evidence>
<feature type="non-terminal residue" evidence="1">
    <location>
        <position position="1"/>
    </location>
</feature>
<reference evidence="1 2" key="1">
    <citation type="journal article" date="2013" name="BMC Genomics">
        <title>The miniature genome of a carnivorous plant Genlisea aurea contains a low number of genes and short non-coding sequences.</title>
        <authorList>
            <person name="Leushkin E.V."/>
            <person name="Sutormin R.A."/>
            <person name="Nabieva E.R."/>
            <person name="Penin A.A."/>
            <person name="Kondrashov A.S."/>
            <person name="Logacheva M.D."/>
        </authorList>
    </citation>
    <scope>NUCLEOTIDE SEQUENCE [LARGE SCALE GENOMIC DNA]</scope>
</reference>
<accession>S8ED60</accession>
<keyword evidence="2" id="KW-1185">Reference proteome</keyword>
<evidence type="ECO:0000313" key="1">
    <source>
        <dbReference type="EMBL" id="EPS70467.1"/>
    </source>
</evidence>
<dbReference type="EMBL" id="AUSU01001671">
    <property type="protein sequence ID" value="EPS70467.1"/>
    <property type="molecule type" value="Genomic_DNA"/>
</dbReference>
<proteinExistence type="predicted"/>
<feature type="non-terminal residue" evidence="1">
    <location>
        <position position="62"/>
    </location>
</feature>
<name>S8ED60_9LAMI</name>
<dbReference type="Proteomes" id="UP000015453">
    <property type="component" value="Unassembled WGS sequence"/>
</dbReference>
<evidence type="ECO:0008006" key="3">
    <source>
        <dbReference type="Google" id="ProtNLM"/>
    </source>
</evidence>
<comment type="caution">
    <text evidence="1">The sequence shown here is derived from an EMBL/GenBank/DDBJ whole genome shotgun (WGS) entry which is preliminary data.</text>
</comment>
<dbReference type="AlphaFoldDB" id="S8ED60"/>
<gene>
    <name evidence="1" type="ORF">M569_04306</name>
</gene>
<sequence length="62" mass="7055">TILYNGGVIASGHVTELQARAIKKMLLGMGSERMRRRRRSAMAAGLSVKNSLQRFLQKRRRK</sequence>
<organism evidence="1 2">
    <name type="scientific">Genlisea aurea</name>
    <dbReference type="NCBI Taxonomy" id="192259"/>
    <lineage>
        <taxon>Eukaryota</taxon>
        <taxon>Viridiplantae</taxon>
        <taxon>Streptophyta</taxon>
        <taxon>Embryophyta</taxon>
        <taxon>Tracheophyta</taxon>
        <taxon>Spermatophyta</taxon>
        <taxon>Magnoliopsida</taxon>
        <taxon>eudicotyledons</taxon>
        <taxon>Gunneridae</taxon>
        <taxon>Pentapetalae</taxon>
        <taxon>asterids</taxon>
        <taxon>lamiids</taxon>
        <taxon>Lamiales</taxon>
        <taxon>Lentibulariaceae</taxon>
        <taxon>Genlisea</taxon>
    </lineage>
</organism>
<protein>
    <recommendedName>
        <fullName evidence="3">Tify domain-containing protein</fullName>
    </recommendedName>
</protein>